<sequence>MATVNNTHDNRKIEMDLFKVIPGEKAHEYLVHACWNYEGDDPEEIVSGVFAVHAVAGKIEWKLLFSIDTWVTSIYRFTPNCYILGTASGELIDVKNSKRVVHKTGQFGGVVSIWGVDEQNCWFAHSKGLSHWDGAKISRNFPTQWVNLIQPVQPNIAIAVGAKGIVLRFDGSDWHEVDSVPTNKQLIGLHRVSDKEIYVCGWDGVLYRWNGQDYWEKIDVIHNGESVKHVIYCVIEYLGVIYVGLGRFGLFKVEGKKATQIKDFFCSRMAVIDGKLILTGSNSLVEFDGANWRNATITLL</sequence>
<evidence type="ECO:0000313" key="1">
    <source>
        <dbReference type="EMBL" id="NHZ78042.1"/>
    </source>
</evidence>
<dbReference type="EMBL" id="WHJG01000001">
    <property type="protein sequence ID" value="NHZ78042.1"/>
    <property type="molecule type" value="Genomic_DNA"/>
</dbReference>
<proteinExistence type="predicted"/>
<keyword evidence="2" id="KW-1185">Reference proteome</keyword>
<dbReference type="Gene3D" id="2.130.10.10">
    <property type="entry name" value="YVTN repeat-like/Quinoprotein amine dehydrogenase"/>
    <property type="match status" value="1"/>
</dbReference>
<gene>
    <name evidence="1" type="ORF">F2P44_01845</name>
</gene>
<accession>A0ABX0MZ19</accession>
<organism evidence="1 2">
    <name type="scientific">Massilia frigida</name>
    <dbReference type="NCBI Taxonomy" id="2609281"/>
    <lineage>
        <taxon>Bacteria</taxon>
        <taxon>Pseudomonadati</taxon>
        <taxon>Pseudomonadota</taxon>
        <taxon>Betaproteobacteria</taxon>
        <taxon>Burkholderiales</taxon>
        <taxon>Oxalobacteraceae</taxon>
        <taxon>Telluria group</taxon>
        <taxon>Massilia</taxon>
    </lineage>
</organism>
<comment type="caution">
    <text evidence="1">The sequence shown here is derived from an EMBL/GenBank/DDBJ whole genome shotgun (WGS) entry which is preliminary data.</text>
</comment>
<dbReference type="InterPro" id="IPR015943">
    <property type="entry name" value="WD40/YVTN_repeat-like_dom_sf"/>
</dbReference>
<dbReference type="Proteomes" id="UP000621455">
    <property type="component" value="Unassembled WGS sequence"/>
</dbReference>
<dbReference type="RefSeq" id="WP_167084464.1">
    <property type="nucleotide sequence ID" value="NZ_WHJG01000001.1"/>
</dbReference>
<name>A0ABX0MZ19_9BURK</name>
<evidence type="ECO:0000313" key="2">
    <source>
        <dbReference type="Proteomes" id="UP000621455"/>
    </source>
</evidence>
<reference evidence="1 2" key="1">
    <citation type="submission" date="2019-10" db="EMBL/GenBank/DDBJ databases">
        <title>Taxonomy of Antarctic Massilia spp.: description of Massilia rubra sp. nov., Massilia aquatica sp. nov., Massilia mucilaginosa sp. nov., Massilia frigida sp. nov. isolated from streams, lakes and regoliths.</title>
        <authorList>
            <person name="Holochova P."/>
            <person name="Sedlacek I."/>
            <person name="Kralova S."/>
            <person name="Maslanova I."/>
            <person name="Busse H.-J."/>
            <person name="Stankova E."/>
            <person name="Vrbovska V."/>
            <person name="Kovarovic V."/>
            <person name="Bartak M."/>
            <person name="Svec P."/>
            <person name="Pantucek R."/>
        </authorList>
    </citation>
    <scope>NUCLEOTIDE SEQUENCE [LARGE SCALE GENOMIC DNA]</scope>
    <source>
        <strain evidence="1 2">CCM 8695</strain>
    </source>
</reference>
<evidence type="ECO:0008006" key="3">
    <source>
        <dbReference type="Google" id="ProtNLM"/>
    </source>
</evidence>
<protein>
    <recommendedName>
        <fullName evidence="3">WD40 repeat domain-containing protein</fullName>
    </recommendedName>
</protein>